<evidence type="ECO:0008006" key="5">
    <source>
        <dbReference type="Google" id="ProtNLM"/>
    </source>
</evidence>
<dbReference type="PROSITE" id="PS51419">
    <property type="entry name" value="RAB"/>
    <property type="match status" value="1"/>
</dbReference>
<keyword evidence="1" id="KW-0547">Nucleotide-binding</keyword>
<accession>A0A6A6E620</accession>
<dbReference type="Gene3D" id="3.40.50.300">
    <property type="entry name" value="P-loop containing nucleotide triphosphate hydrolases"/>
    <property type="match status" value="1"/>
</dbReference>
<dbReference type="PROSITE" id="PS51421">
    <property type="entry name" value="RAS"/>
    <property type="match status" value="1"/>
</dbReference>
<dbReference type="Pfam" id="PF00071">
    <property type="entry name" value="Ras"/>
    <property type="match status" value="1"/>
</dbReference>
<evidence type="ECO:0000313" key="4">
    <source>
        <dbReference type="Proteomes" id="UP000800200"/>
    </source>
</evidence>
<keyword evidence="2" id="KW-0342">GTP-binding</keyword>
<organism evidence="3 4">
    <name type="scientific">Zopfia rhizophila CBS 207.26</name>
    <dbReference type="NCBI Taxonomy" id="1314779"/>
    <lineage>
        <taxon>Eukaryota</taxon>
        <taxon>Fungi</taxon>
        <taxon>Dikarya</taxon>
        <taxon>Ascomycota</taxon>
        <taxon>Pezizomycotina</taxon>
        <taxon>Dothideomycetes</taxon>
        <taxon>Dothideomycetes incertae sedis</taxon>
        <taxon>Zopfiaceae</taxon>
        <taxon>Zopfia</taxon>
    </lineage>
</organism>
<keyword evidence="4" id="KW-1185">Reference proteome</keyword>
<gene>
    <name evidence="3" type="ORF">K469DRAFT_463974</name>
</gene>
<sequence length="112" mass="12098">LEITDTGSEDTYRHETIKDGDGFLLVYDVSDQSSFKRIPVLYEKICGVKVTVAGSSPTPNLPSSEPPSVVVIGNKSDLSDKRGVIIKQGREVTESLNYGFGETTAKGSVENM</sequence>
<dbReference type="GO" id="GO:0003924">
    <property type="term" value="F:GTPase activity"/>
    <property type="evidence" value="ECO:0007669"/>
    <property type="project" value="InterPro"/>
</dbReference>
<dbReference type="InterPro" id="IPR020849">
    <property type="entry name" value="Small_GTPase_Ras-type"/>
</dbReference>
<feature type="non-terminal residue" evidence="3">
    <location>
        <position position="1"/>
    </location>
</feature>
<feature type="non-terminal residue" evidence="3">
    <location>
        <position position="112"/>
    </location>
</feature>
<dbReference type="PANTHER" id="PTHR24070">
    <property type="entry name" value="RAS, DI-RAS, AND RHEB FAMILY MEMBERS OF SMALL GTPASE SUPERFAMILY"/>
    <property type="match status" value="1"/>
</dbReference>
<dbReference type="InterPro" id="IPR027417">
    <property type="entry name" value="P-loop_NTPase"/>
</dbReference>
<name>A0A6A6E620_9PEZI</name>
<dbReference type="GO" id="GO:0005525">
    <property type="term" value="F:GTP binding"/>
    <property type="evidence" value="ECO:0007669"/>
    <property type="project" value="UniProtKB-KW"/>
</dbReference>
<dbReference type="InterPro" id="IPR001806">
    <property type="entry name" value="Small_GTPase"/>
</dbReference>
<proteinExistence type="predicted"/>
<dbReference type="Proteomes" id="UP000800200">
    <property type="component" value="Unassembled WGS sequence"/>
</dbReference>
<evidence type="ECO:0000256" key="2">
    <source>
        <dbReference type="ARBA" id="ARBA00023134"/>
    </source>
</evidence>
<dbReference type="SMART" id="SM00173">
    <property type="entry name" value="RAS"/>
    <property type="match status" value="1"/>
</dbReference>
<reference evidence="3" key="1">
    <citation type="journal article" date="2020" name="Stud. Mycol.">
        <title>101 Dothideomycetes genomes: a test case for predicting lifestyles and emergence of pathogens.</title>
        <authorList>
            <person name="Haridas S."/>
            <person name="Albert R."/>
            <person name="Binder M."/>
            <person name="Bloem J."/>
            <person name="Labutti K."/>
            <person name="Salamov A."/>
            <person name="Andreopoulos B."/>
            <person name="Baker S."/>
            <person name="Barry K."/>
            <person name="Bills G."/>
            <person name="Bluhm B."/>
            <person name="Cannon C."/>
            <person name="Castanera R."/>
            <person name="Culley D."/>
            <person name="Daum C."/>
            <person name="Ezra D."/>
            <person name="Gonzalez J."/>
            <person name="Henrissat B."/>
            <person name="Kuo A."/>
            <person name="Liang C."/>
            <person name="Lipzen A."/>
            <person name="Lutzoni F."/>
            <person name="Magnuson J."/>
            <person name="Mondo S."/>
            <person name="Nolan M."/>
            <person name="Ohm R."/>
            <person name="Pangilinan J."/>
            <person name="Park H.-J."/>
            <person name="Ramirez L."/>
            <person name="Alfaro M."/>
            <person name="Sun H."/>
            <person name="Tritt A."/>
            <person name="Yoshinaga Y."/>
            <person name="Zwiers L.-H."/>
            <person name="Turgeon B."/>
            <person name="Goodwin S."/>
            <person name="Spatafora J."/>
            <person name="Crous P."/>
            <person name="Grigoriev I."/>
        </authorList>
    </citation>
    <scope>NUCLEOTIDE SEQUENCE</scope>
    <source>
        <strain evidence="3">CBS 207.26</strain>
    </source>
</reference>
<dbReference type="AlphaFoldDB" id="A0A6A6E620"/>
<evidence type="ECO:0000256" key="1">
    <source>
        <dbReference type="ARBA" id="ARBA00022741"/>
    </source>
</evidence>
<evidence type="ECO:0000313" key="3">
    <source>
        <dbReference type="EMBL" id="KAF2185938.1"/>
    </source>
</evidence>
<dbReference type="GO" id="GO:0007165">
    <property type="term" value="P:signal transduction"/>
    <property type="evidence" value="ECO:0007669"/>
    <property type="project" value="InterPro"/>
</dbReference>
<protein>
    <recommendedName>
        <fullName evidence="5">P-loop containing nucleoside triphosphate hydrolase protein</fullName>
    </recommendedName>
</protein>
<dbReference type="SUPFAM" id="SSF52540">
    <property type="entry name" value="P-loop containing nucleoside triphosphate hydrolases"/>
    <property type="match status" value="1"/>
</dbReference>
<dbReference type="EMBL" id="ML994632">
    <property type="protein sequence ID" value="KAF2185938.1"/>
    <property type="molecule type" value="Genomic_DNA"/>
</dbReference>
<dbReference type="GO" id="GO:0016020">
    <property type="term" value="C:membrane"/>
    <property type="evidence" value="ECO:0007669"/>
    <property type="project" value="InterPro"/>
</dbReference>
<dbReference type="OrthoDB" id="3745421at2759"/>